<proteinExistence type="predicted"/>
<dbReference type="Proteomes" id="UP000190888">
    <property type="component" value="Unassembled WGS sequence"/>
</dbReference>
<accession>A0A1T4RTF0</accession>
<organism evidence="1 2">
    <name type="scientific">Sediminibacterium ginsengisoli</name>
    <dbReference type="NCBI Taxonomy" id="413434"/>
    <lineage>
        <taxon>Bacteria</taxon>
        <taxon>Pseudomonadati</taxon>
        <taxon>Bacteroidota</taxon>
        <taxon>Chitinophagia</taxon>
        <taxon>Chitinophagales</taxon>
        <taxon>Chitinophagaceae</taxon>
        <taxon>Sediminibacterium</taxon>
    </lineage>
</organism>
<reference evidence="1 2" key="1">
    <citation type="submission" date="2017-02" db="EMBL/GenBank/DDBJ databases">
        <authorList>
            <person name="Peterson S.W."/>
        </authorList>
    </citation>
    <scope>NUCLEOTIDE SEQUENCE [LARGE SCALE GENOMIC DNA]</scope>
    <source>
        <strain evidence="1 2">DSM 22335</strain>
    </source>
</reference>
<dbReference type="AlphaFoldDB" id="A0A1T4RTF0"/>
<keyword evidence="2" id="KW-1185">Reference proteome</keyword>
<dbReference type="EMBL" id="FUWH01000014">
    <property type="protein sequence ID" value="SKA19233.1"/>
    <property type="molecule type" value="Genomic_DNA"/>
</dbReference>
<evidence type="ECO:0000313" key="2">
    <source>
        <dbReference type="Proteomes" id="UP000190888"/>
    </source>
</evidence>
<sequence>MRNLLESSGPFQKVITNAIFPLTIYFSTMKKQMPFDFILNYLPRNLVIQPAIGMFYIYCHQQIVLIARQTAKNKQYNGLWIATNREDHVSLKAAIPALSDFVFDKGEGIDSAWLLLSEEHDDFERAAAEVCELISKRDKKIGRVTKKSQSL</sequence>
<evidence type="ECO:0000313" key="1">
    <source>
        <dbReference type="EMBL" id="SKA19233.1"/>
    </source>
</evidence>
<name>A0A1T4RTF0_9BACT</name>
<gene>
    <name evidence="1" type="ORF">SAMN04488132_11477</name>
</gene>
<protein>
    <submittedName>
        <fullName evidence="1">Uncharacterized protein</fullName>
    </submittedName>
</protein>